<reference evidence="2 3" key="1">
    <citation type="submission" date="2016-12" db="EMBL/GenBank/DDBJ databases">
        <title>Trade-off between light-utilization and light-protection in marine flavobacteria.</title>
        <authorList>
            <person name="Kumagai Y."/>
            <person name="Yoshizawa S."/>
            <person name="Kogure K."/>
            <person name="Iwasaki W."/>
        </authorList>
    </citation>
    <scope>NUCLEOTIDE SEQUENCE [LARGE SCALE GENOMIC DNA]</scope>
    <source>
        <strain evidence="2 3">KCTC 22729</strain>
    </source>
</reference>
<dbReference type="SUPFAM" id="SSF51182">
    <property type="entry name" value="RmlC-like cupins"/>
    <property type="match status" value="1"/>
</dbReference>
<dbReference type="InterPro" id="IPR014710">
    <property type="entry name" value="RmlC-like_jellyroll"/>
</dbReference>
<organism evidence="2 3">
    <name type="scientific">Polaribacter gangjinensis</name>
    <dbReference type="NCBI Taxonomy" id="574710"/>
    <lineage>
        <taxon>Bacteria</taxon>
        <taxon>Pseudomonadati</taxon>
        <taxon>Bacteroidota</taxon>
        <taxon>Flavobacteriia</taxon>
        <taxon>Flavobacteriales</taxon>
        <taxon>Flavobacteriaceae</taxon>
    </lineage>
</organism>
<sequence>MKPAVIKGNVYSDFRGSLYYNNEFDASPVKRVYFIQNKDSETVRAWQGHRIEQRWFSAVEGGFEIKLIEVDDWESPSKDLIVHTFILNAAQLDVLHIPQGYISSIQSLDSESKLLVMADYLLGEIKDEYRFDADYFKI</sequence>
<evidence type="ECO:0000259" key="1">
    <source>
        <dbReference type="Pfam" id="PF05523"/>
    </source>
</evidence>
<dbReference type="AlphaFoldDB" id="A0A2S7W931"/>
<name>A0A2S7W931_9FLAO</name>
<protein>
    <submittedName>
        <fullName evidence="2">Sugar epimerase</fullName>
    </submittedName>
</protein>
<dbReference type="OrthoDB" id="826649at2"/>
<gene>
    <name evidence="2" type="ORF">BTO13_00250</name>
</gene>
<dbReference type="Pfam" id="PF05523">
    <property type="entry name" value="FdtA"/>
    <property type="match status" value="1"/>
</dbReference>
<feature type="domain" description="Sugar 3,4-ketoisomerase QdtA cupin" evidence="1">
    <location>
        <begin position="11"/>
        <end position="124"/>
    </location>
</feature>
<dbReference type="InterPro" id="IPR011051">
    <property type="entry name" value="RmlC_Cupin_sf"/>
</dbReference>
<evidence type="ECO:0000313" key="3">
    <source>
        <dbReference type="Proteomes" id="UP000237608"/>
    </source>
</evidence>
<proteinExistence type="predicted"/>
<dbReference type="Gene3D" id="2.60.120.10">
    <property type="entry name" value="Jelly Rolls"/>
    <property type="match status" value="1"/>
</dbReference>
<dbReference type="EMBL" id="MSCL01000001">
    <property type="protein sequence ID" value="PQJ73801.1"/>
    <property type="molecule type" value="Genomic_DNA"/>
</dbReference>
<dbReference type="RefSeq" id="WP_105044955.1">
    <property type="nucleotide sequence ID" value="NZ_CP150662.1"/>
</dbReference>
<dbReference type="Proteomes" id="UP000237608">
    <property type="component" value="Unassembled WGS sequence"/>
</dbReference>
<dbReference type="InterPro" id="IPR008894">
    <property type="entry name" value="QdtA_cupin_dom"/>
</dbReference>
<evidence type="ECO:0000313" key="2">
    <source>
        <dbReference type="EMBL" id="PQJ73801.1"/>
    </source>
</evidence>
<keyword evidence="3" id="KW-1185">Reference proteome</keyword>
<accession>A0A2S7W931</accession>
<comment type="caution">
    <text evidence="2">The sequence shown here is derived from an EMBL/GenBank/DDBJ whole genome shotgun (WGS) entry which is preliminary data.</text>
</comment>